<keyword evidence="1" id="KW-1133">Transmembrane helix</keyword>
<evidence type="ECO:0000313" key="3">
    <source>
        <dbReference type="Proteomes" id="UP001141806"/>
    </source>
</evidence>
<keyword evidence="1" id="KW-0812">Transmembrane</keyword>
<keyword evidence="3" id="KW-1185">Reference proteome</keyword>
<dbReference type="PANTHER" id="PTHR33115">
    <property type="entry name" value="ARM REPEAT SUPERFAMILY PROTEIN"/>
    <property type="match status" value="1"/>
</dbReference>
<proteinExistence type="predicted"/>
<protein>
    <submittedName>
        <fullName evidence="2">Uncharacterized protein</fullName>
    </submittedName>
</protein>
<sequence length="193" mass="21660">MDHPRSQLTERSGSIRLQIDYTIFEPQTQVVDSLENRDSSNLDSGSLSRTTVHAPEKKLTLLALQLAVLQKMATGLGALGSIWATVVLLGGNAIKLTRTDFWFITIILLIEAARIFSRSHELEWQHQSTWSIADAGIYGLRVLKSSSSFVIRAVKEMSGPLSESQSQEIKEKNNEAKLSNRLTRTVREHRDEQ</sequence>
<evidence type="ECO:0000313" key="2">
    <source>
        <dbReference type="EMBL" id="KAJ4955492.1"/>
    </source>
</evidence>
<organism evidence="2 3">
    <name type="scientific">Protea cynaroides</name>
    <dbReference type="NCBI Taxonomy" id="273540"/>
    <lineage>
        <taxon>Eukaryota</taxon>
        <taxon>Viridiplantae</taxon>
        <taxon>Streptophyta</taxon>
        <taxon>Embryophyta</taxon>
        <taxon>Tracheophyta</taxon>
        <taxon>Spermatophyta</taxon>
        <taxon>Magnoliopsida</taxon>
        <taxon>Proteales</taxon>
        <taxon>Proteaceae</taxon>
        <taxon>Protea</taxon>
    </lineage>
</organism>
<evidence type="ECO:0000256" key="1">
    <source>
        <dbReference type="SAM" id="Phobius"/>
    </source>
</evidence>
<comment type="caution">
    <text evidence="2">The sequence shown here is derived from an EMBL/GenBank/DDBJ whole genome shotgun (WGS) entry which is preliminary data.</text>
</comment>
<dbReference type="Proteomes" id="UP001141806">
    <property type="component" value="Unassembled WGS sequence"/>
</dbReference>
<feature type="transmembrane region" description="Helical" evidence="1">
    <location>
        <begin position="73"/>
        <end position="94"/>
    </location>
</feature>
<dbReference type="OrthoDB" id="1935421at2759"/>
<dbReference type="AlphaFoldDB" id="A0A9Q0GWK4"/>
<keyword evidence="1" id="KW-0472">Membrane</keyword>
<dbReference type="PANTHER" id="PTHR33115:SF50">
    <property type="entry name" value="ARM REPEAT SUPERFAMILY PROTEIN"/>
    <property type="match status" value="1"/>
</dbReference>
<name>A0A9Q0GWK4_9MAGN</name>
<gene>
    <name evidence="2" type="ORF">NE237_012275</name>
</gene>
<reference evidence="2" key="1">
    <citation type="journal article" date="2023" name="Plant J.">
        <title>The genome of the king protea, Protea cynaroides.</title>
        <authorList>
            <person name="Chang J."/>
            <person name="Duong T.A."/>
            <person name="Schoeman C."/>
            <person name="Ma X."/>
            <person name="Roodt D."/>
            <person name="Barker N."/>
            <person name="Li Z."/>
            <person name="Van de Peer Y."/>
            <person name="Mizrachi E."/>
        </authorList>
    </citation>
    <scope>NUCLEOTIDE SEQUENCE</scope>
    <source>
        <tissue evidence="2">Young leaves</tissue>
    </source>
</reference>
<accession>A0A9Q0GWK4</accession>
<dbReference type="EMBL" id="JAMYWD010000011">
    <property type="protein sequence ID" value="KAJ4955492.1"/>
    <property type="molecule type" value="Genomic_DNA"/>
</dbReference>